<proteinExistence type="predicted"/>
<name>A0A8E2EW39_9PEZI</name>
<feature type="region of interest" description="Disordered" evidence="1">
    <location>
        <begin position="374"/>
        <end position="456"/>
    </location>
</feature>
<keyword evidence="2" id="KW-0812">Transmembrane</keyword>
<feature type="compositionally biased region" description="Basic and acidic residues" evidence="1">
    <location>
        <begin position="432"/>
        <end position="445"/>
    </location>
</feature>
<keyword evidence="2" id="KW-1133">Transmembrane helix</keyword>
<feature type="transmembrane region" description="Helical" evidence="2">
    <location>
        <begin position="230"/>
        <end position="248"/>
    </location>
</feature>
<evidence type="ECO:0000256" key="2">
    <source>
        <dbReference type="SAM" id="Phobius"/>
    </source>
</evidence>
<dbReference type="EMBL" id="KV750232">
    <property type="protein sequence ID" value="OCL05700.1"/>
    <property type="molecule type" value="Genomic_DNA"/>
</dbReference>
<feature type="transmembrane region" description="Helical" evidence="2">
    <location>
        <begin position="204"/>
        <end position="224"/>
    </location>
</feature>
<evidence type="ECO:0000256" key="1">
    <source>
        <dbReference type="SAM" id="MobiDB-lite"/>
    </source>
</evidence>
<keyword evidence="4" id="KW-1185">Reference proteome</keyword>
<gene>
    <name evidence="3" type="ORF">AOQ84DRAFT_93168</name>
</gene>
<evidence type="ECO:0000313" key="4">
    <source>
        <dbReference type="Proteomes" id="UP000250140"/>
    </source>
</evidence>
<feature type="transmembrane region" description="Helical" evidence="2">
    <location>
        <begin position="137"/>
        <end position="160"/>
    </location>
</feature>
<dbReference type="AlphaFoldDB" id="A0A8E2EW39"/>
<protein>
    <submittedName>
        <fullName evidence="3">Uncharacterized protein</fullName>
    </submittedName>
</protein>
<feature type="transmembrane region" description="Helical" evidence="2">
    <location>
        <begin position="6"/>
        <end position="26"/>
    </location>
</feature>
<dbReference type="Proteomes" id="UP000250140">
    <property type="component" value="Unassembled WGS sequence"/>
</dbReference>
<feature type="compositionally biased region" description="Polar residues" evidence="1">
    <location>
        <begin position="374"/>
        <end position="389"/>
    </location>
</feature>
<accession>A0A8E2EW39</accession>
<sequence length="456" mass="50891">MHIAVGPLIVFIIIVVLSLLTAGFIFKRFLQKHILKNRFLKDFFLNNRFLKKYFLNKQRFEKPVVVIENTYFRTSVHVFALTCYIVGGVLGVVGSILGPAHRVWMVTAQISAQISVQAISLFDCLKQFDVVGVKVNLFWHYAPLATAIPGMIFTGLSALYKVQITFTRDVLLLLQASVSLYYLRESYSLRRTNASSFASLNIPVLLVVVLMLATSAITSLVLAAREGSSFSNTVYVLNLVCLTLLAFLNARWIPKISKILCNYLSSKHKHKEPRAGSESDVSRSELSTSTLARPAAAYKICQFWRDEQLIESEVDYVIDLTKYHIHSIPKATAQLEPFKHSSPSSYPCPPLPYINSDACLANCEAPTKITHQAAHTQSQAHSVPGSSWTRLDRESDGEDMDAARESLGLKQGDNEGDTMTIDNAGAFAKSDLGVRLRLDDSDPRPFRYKPQPGHED</sequence>
<feature type="transmembrane region" description="Helical" evidence="2">
    <location>
        <begin position="78"/>
        <end position="97"/>
    </location>
</feature>
<keyword evidence="2" id="KW-0472">Membrane</keyword>
<evidence type="ECO:0000313" key="3">
    <source>
        <dbReference type="EMBL" id="OCL05700.1"/>
    </source>
</evidence>
<organism evidence="3 4">
    <name type="scientific">Glonium stellatum</name>
    <dbReference type="NCBI Taxonomy" id="574774"/>
    <lineage>
        <taxon>Eukaryota</taxon>
        <taxon>Fungi</taxon>
        <taxon>Dikarya</taxon>
        <taxon>Ascomycota</taxon>
        <taxon>Pezizomycotina</taxon>
        <taxon>Dothideomycetes</taxon>
        <taxon>Pleosporomycetidae</taxon>
        <taxon>Gloniales</taxon>
        <taxon>Gloniaceae</taxon>
        <taxon>Glonium</taxon>
    </lineage>
</organism>
<reference evidence="3 4" key="1">
    <citation type="journal article" date="2016" name="Nat. Commun.">
        <title>Ectomycorrhizal ecology is imprinted in the genome of the dominant symbiotic fungus Cenococcum geophilum.</title>
        <authorList>
            <consortium name="DOE Joint Genome Institute"/>
            <person name="Peter M."/>
            <person name="Kohler A."/>
            <person name="Ohm R.A."/>
            <person name="Kuo A."/>
            <person name="Krutzmann J."/>
            <person name="Morin E."/>
            <person name="Arend M."/>
            <person name="Barry K.W."/>
            <person name="Binder M."/>
            <person name="Choi C."/>
            <person name="Clum A."/>
            <person name="Copeland A."/>
            <person name="Grisel N."/>
            <person name="Haridas S."/>
            <person name="Kipfer T."/>
            <person name="LaButti K."/>
            <person name="Lindquist E."/>
            <person name="Lipzen A."/>
            <person name="Maire R."/>
            <person name="Meier B."/>
            <person name="Mihaltcheva S."/>
            <person name="Molinier V."/>
            <person name="Murat C."/>
            <person name="Poggeler S."/>
            <person name="Quandt C.A."/>
            <person name="Sperisen C."/>
            <person name="Tritt A."/>
            <person name="Tisserant E."/>
            <person name="Crous P.W."/>
            <person name="Henrissat B."/>
            <person name="Nehls U."/>
            <person name="Egli S."/>
            <person name="Spatafora J.W."/>
            <person name="Grigoriev I.V."/>
            <person name="Martin F.M."/>
        </authorList>
    </citation>
    <scope>NUCLEOTIDE SEQUENCE [LARGE SCALE GENOMIC DNA]</scope>
    <source>
        <strain evidence="3 4">CBS 207.34</strain>
    </source>
</reference>